<accession>A0AB40D2U0</accession>
<dbReference type="Proteomes" id="UP001515500">
    <property type="component" value="Chromosome 18"/>
</dbReference>
<evidence type="ECO:0000313" key="8">
    <source>
        <dbReference type="RefSeq" id="XP_039144542.1"/>
    </source>
</evidence>
<evidence type="ECO:0000259" key="6">
    <source>
        <dbReference type="PROSITE" id="PS51775"/>
    </source>
</evidence>
<gene>
    <name evidence="8 9" type="primary">LOC120281914</name>
</gene>
<evidence type="ECO:0000256" key="2">
    <source>
        <dbReference type="ARBA" id="ARBA00022692"/>
    </source>
</evidence>
<feature type="domain" description="GTD-binding" evidence="6">
    <location>
        <begin position="110"/>
        <end position="206"/>
    </location>
</feature>
<dbReference type="GO" id="GO:0080115">
    <property type="term" value="F:myosin XI tail binding"/>
    <property type="evidence" value="ECO:0007669"/>
    <property type="project" value="UniProtKB-ARBA"/>
</dbReference>
<comment type="subcellular location">
    <subcellularLocation>
        <location evidence="1">Membrane</location>
    </subcellularLocation>
</comment>
<feature type="coiled-coil region" evidence="5">
    <location>
        <begin position="112"/>
        <end position="139"/>
    </location>
</feature>
<dbReference type="PANTHER" id="PTHR31422">
    <property type="entry name" value="BNAANNG28530D PROTEIN"/>
    <property type="match status" value="1"/>
</dbReference>
<name>A0AB40D2U0_DIOCR</name>
<proteinExistence type="predicted"/>
<dbReference type="RefSeq" id="XP_039144542.1">
    <property type="nucleotide sequence ID" value="XM_039288608.1"/>
</dbReference>
<keyword evidence="3" id="KW-1133">Transmembrane helix</keyword>
<dbReference type="InterPro" id="IPR007656">
    <property type="entry name" value="GTD-bd"/>
</dbReference>
<evidence type="ECO:0000256" key="3">
    <source>
        <dbReference type="ARBA" id="ARBA00022989"/>
    </source>
</evidence>
<evidence type="ECO:0000313" key="7">
    <source>
        <dbReference type="Proteomes" id="UP001515500"/>
    </source>
</evidence>
<keyword evidence="2" id="KW-0812">Transmembrane</keyword>
<sequence length="206" mass="23573">MQYQICFFSPFKKALKVGILALFCGSLRYWGVEVLASSCWKDVCIVFLMVLVGFLVLRGRRCPHRSEELKGVCSHCVHCSSCQSMNQSCDPCKKEDKSESEEALDGTEEDIVMKLKEEIAREKELRNALELELERERTAASWAADEALAKISKLQGEKWWAEMEANQERIKAELNQLSYLHVIESLYGDLKMRGMNEDINSNHLDS</sequence>
<dbReference type="PROSITE" id="PS51775">
    <property type="entry name" value="GTD_BINDING"/>
    <property type="match status" value="1"/>
</dbReference>
<dbReference type="Pfam" id="PF04576">
    <property type="entry name" value="Zein-binding"/>
    <property type="match status" value="1"/>
</dbReference>
<dbReference type="GeneID" id="120281914"/>
<protein>
    <submittedName>
        <fullName evidence="8 9">Protein FLOURY 1-like</fullName>
    </submittedName>
</protein>
<reference evidence="8 9" key="1">
    <citation type="submission" date="2025-04" db="UniProtKB">
        <authorList>
            <consortium name="RefSeq"/>
        </authorList>
    </citation>
    <scope>IDENTIFICATION</scope>
</reference>
<keyword evidence="7" id="KW-1185">Reference proteome</keyword>
<dbReference type="AlphaFoldDB" id="A0AB40D2U0"/>
<evidence type="ECO:0000313" key="9">
    <source>
        <dbReference type="RefSeq" id="XP_039144543.1"/>
    </source>
</evidence>
<evidence type="ECO:0000256" key="1">
    <source>
        <dbReference type="ARBA" id="ARBA00004370"/>
    </source>
</evidence>
<evidence type="ECO:0000256" key="5">
    <source>
        <dbReference type="SAM" id="Coils"/>
    </source>
</evidence>
<keyword evidence="5" id="KW-0175">Coiled coil</keyword>
<evidence type="ECO:0000256" key="4">
    <source>
        <dbReference type="ARBA" id="ARBA00023136"/>
    </source>
</evidence>
<keyword evidence="4" id="KW-0472">Membrane</keyword>
<dbReference type="RefSeq" id="XP_039144543.1">
    <property type="nucleotide sequence ID" value="XM_039288609.1"/>
</dbReference>
<dbReference type="GO" id="GO:0016020">
    <property type="term" value="C:membrane"/>
    <property type="evidence" value="ECO:0007669"/>
    <property type="project" value="UniProtKB-SubCell"/>
</dbReference>
<dbReference type="PANTHER" id="PTHR31422:SF2">
    <property type="entry name" value="PROTEIN FLOURY 1-LIKE"/>
    <property type="match status" value="1"/>
</dbReference>
<organism evidence="7 9">
    <name type="scientific">Dioscorea cayennensis subsp. rotundata</name>
    <name type="common">White Guinea yam</name>
    <name type="synonym">Dioscorea rotundata</name>
    <dbReference type="NCBI Taxonomy" id="55577"/>
    <lineage>
        <taxon>Eukaryota</taxon>
        <taxon>Viridiplantae</taxon>
        <taxon>Streptophyta</taxon>
        <taxon>Embryophyta</taxon>
        <taxon>Tracheophyta</taxon>
        <taxon>Spermatophyta</taxon>
        <taxon>Magnoliopsida</taxon>
        <taxon>Liliopsida</taxon>
        <taxon>Dioscoreales</taxon>
        <taxon>Dioscoreaceae</taxon>
        <taxon>Dioscorea</taxon>
    </lineage>
</organism>